<dbReference type="Proteomes" id="UP000295560">
    <property type="component" value="Unassembled WGS sequence"/>
</dbReference>
<dbReference type="Gene3D" id="3.10.450.50">
    <property type="match status" value="1"/>
</dbReference>
<dbReference type="OrthoDB" id="129343at2"/>
<sequence>MDEERIYQRYLDTLNERRFDDLGQFVHDRLVYNDEDWTLGRYVGRLVDDVAVIPDLRYDAELVVTGPDRIAARLRFDCSPRGTFLGVETDGRRVAFAEHVFYRLHDGRIDRVWSLIDVEAVRRQSDS</sequence>
<accession>A0A4R1I1Q6</accession>
<organism evidence="1 2">
    <name type="scientific">Pseudonocardia endophytica</name>
    <dbReference type="NCBI Taxonomy" id="401976"/>
    <lineage>
        <taxon>Bacteria</taxon>
        <taxon>Bacillati</taxon>
        <taxon>Actinomycetota</taxon>
        <taxon>Actinomycetes</taxon>
        <taxon>Pseudonocardiales</taxon>
        <taxon>Pseudonocardiaceae</taxon>
        <taxon>Pseudonocardia</taxon>
    </lineage>
</organism>
<evidence type="ECO:0000313" key="1">
    <source>
        <dbReference type="EMBL" id="TCK27505.1"/>
    </source>
</evidence>
<dbReference type="Pfam" id="PF07366">
    <property type="entry name" value="SnoaL"/>
    <property type="match status" value="1"/>
</dbReference>
<comment type="caution">
    <text evidence="1">The sequence shown here is derived from an EMBL/GenBank/DDBJ whole genome shotgun (WGS) entry which is preliminary data.</text>
</comment>
<dbReference type="RefSeq" id="WP_132426364.1">
    <property type="nucleotide sequence ID" value="NZ_SMFZ01000001.1"/>
</dbReference>
<reference evidence="1 2" key="1">
    <citation type="submission" date="2019-03" db="EMBL/GenBank/DDBJ databases">
        <title>Sequencing the genomes of 1000 actinobacteria strains.</title>
        <authorList>
            <person name="Klenk H.-P."/>
        </authorList>
    </citation>
    <scope>NUCLEOTIDE SEQUENCE [LARGE SCALE GENOMIC DNA]</scope>
    <source>
        <strain evidence="1 2">DSM 44969</strain>
    </source>
</reference>
<proteinExistence type="predicted"/>
<dbReference type="InterPro" id="IPR032710">
    <property type="entry name" value="NTF2-like_dom_sf"/>
</dbReference>
<dbReference type="InterPro" id="IPR009959">
    <property type="entry name" value="Cyclase_SnoaL-like"/>
</dbReference>
<dbReference type="AlphaFoldDB" id="A0A4R1I1Q6"/>
<evidence type="ECO:0000313" key="2">
    <source>
        <dbReference type="Proteomes" id="UP000295560"/>
    </source>
</evidence>
<keyword evidence="2" id="KW-1185">Reference proteome</keyword>
<protein>
    <submittedName>
        <fullName evidence="1">Putative ester cyclase</fullName>
    </submittedName>
</protein>
<dbReference type="GO" id="GO:0030638">
    <property type="term" value="P:polyketide metabolic process"/>
    <property type="evidence" value="ECO:0007669"/>
    <property type="project" value="InterPro"/>
</dbReference>
<dbReference type="EMBL" id="SMFZ01000001">
    <property type="protein sequence ID" value="TCK27505.1"/>
    <property type="molecule type" value="Genomic_DNA"/>
</dbReference>
<name>A0A4R1I1Q6_PSEEN</name>
<gene>
    <name evidence="1" type="ORF">EV378_3377</name>
</gene>
<dbReference type="SUPFAM" id="SSF54427">
    <property type="entry name" value="NTF2-like"/>
    <property type="match status" value="1"/>
</dbReference>